<reference evidence="3 4" key="1">
    <citation type="journal article" date="2016" name="Nat. Commun.">
        <title>Thousands of microbial genomes shed light on interconnected biogeochemical processes in an aquifer system.</title>
        <authorList>
            <person name="Anantharaman K."/>
            <person name="Brown C.T."/>
            <person name="Hug L.A."/>
            <person name="Sharon I."/>
            <person name="Castelle C.J."/>
            <person name="Probst A.J."/>
            <person name="Thomas B.C."/>
            <person name="Singh A."/>
            <person name="Wilkins M.J."/>
            <person name="Karaoz U."/>
            <person name="Brodie E.L."/>
            <person name="Williams K.H."/>
            <person name="Hubbard S.S."/>
            <person name="Banfield J.F."/>
        </authorList>
    </citation>
    <scope>NUCLEOTIDE SEQUENCE [LARGE SCALE GENOMIC DNA]</scope>
</reference>
<dbReference type="Pfam" id="PF01370">
    <property type="entry name" value="Epimerase"/>
    <property type="match status" value="1"/>
</dbReference>
<comment type="similarity">
    <text evidence="1">Belongs to the NAD(P)-dependent epimerase/dehydratase family.</text>
</comment>
<dbReference type="PANTHER" id="PTHR43000">
    <property type="entry name" value="DTDP-D-GLUCOSE 4,6-DEHYDRATASE-RELATED"/>
    <property type="match status" value="1"/>
</dbReference>
<gene>
    <name evidence="3" type="ORF">A2365_00510</name>
</gene>
<organism evidence="3 4">
    <name type="scientific">Candidatus Nealsonbacteria bacterium RIFOXYB1_FULL_40_15</name>
    <dbReference type="NCBI Taxonomy" id="1801677"/>
    <lineage>
        <taxon>Bacteria</taxon>
        <taxon>Candidatus Nealsoniibacteriota</taxon>
    </lineage>
</organism>
<feature type="domain" description="NAD-dependent epimerase/dehydratase" evidence="2">
    <location>
        <begin position="3"/>
        <end position="229"/>
    </location>
</feature>
<evidence type="ECO:0000259" key="2">
    <source>
        <dbReference type="Pfam" id="PF01370"/>
    </source>
</evidence>
<accession>A0A1G2EN20</accession>
<proteinExistence type="inferred from homology"/>
<comment type="caution">
    <text evidence="3">The sequence shown here is derived from an EMBL/GenBank/DDBJ whole genome shotgun (WGS) entry which is preliminary data.</text>
</comment>
<evidence type="ECO:0000256" key="1">
    <source>
        <dbReference type="ARBA" id="ARBA00007637"/>
    </source>
</evidence>
<dbReference type="Gene3D" id="3.40.50.720">
    <property type="entry name" value="NAD(P)-binding Rossmann-like Domain"/>
    <property type="match status" value="1"/>
</dbReference>
<protein>
    <recommendedName>
        <fullName evidence="2">NAD-dependent epimerase/dehydratase domain-containing protein</fullName>
    </recommendedName>
</protein>
<dbReference type="EMBL" id="MHMM01000010">
    <property type="protein sequence ID" value="OGZ27137.1"/>
    <property type="molecule type" value="Genomic_DNA"/>
</dbReference>
<dbReference type="Proteomes" id="UP000177740">
    <property type="component" value="Unassembled WGS sequence"/>
</dbReference>
<evidence type="ECO:0000313" key="4">
    <source>
        <dbReference type="Proteomes" id="UP000177740"/>
    </source>
</evidence>
<dbReference type="PRINTS" id="PR01713">
    <property type="entry name" value="NUCEPIMERASE"/>
</dbReference>
<dbReference type="AlphaFoldDB" id="A0A1G2EN20"/>
<dbReference type="SUPFAM" id="SSF51735">
    <property type="entry name" value="NAD(P)-binding Rossmann-fold domains"/>
    <property type="match status" value="1"/>
</dbReference>
<name>A0A1G2EN20_9BACT</name>
<evidence type="ECO:0000313" key="3">
    <source>
        <dbReference type="EMBL" id="OGZ27137.1"/>
    </source>
</evidence>
<sequence length="305" mass="34775">MKILLTGSSGTIGTRVFEKLLEKGHKVVGFDRKPNIWHSNLDKLTIKGDLLDGLDGLPGDFDLIIHLAANARVYNLVLDPDLAFENVSSIYNILEFARKQNIKKFIFSSSREVYGNKNLPSFKEEDVDIHLSESSYGASKLFGEAMVYSYKRCYGIEYVVFRFSNVYGMYDLTDRFVPLLIGKMMRGEEVDIYGADKVLDFTYIDDCVNGIIKGIENFPKIKDNTYNIAYGKGESLFKTAELLKELLKSSSRINFKSNRPGEVIRYSADISKSKELLGYKPEYPLEKGMELAVEWYLENKEKIYG</sequence>
<dbReference type="STRING" id="1801677.A2365_00510"/>
<dbReference type="InterPro" id="IPR036291">
    <property type="entry name" value="NAD(P)-bd_dom_sf"/>
</dbReference>
<dbReference type="InterPro" id="IPR001509">
    <property type="entry name" value="Epimerase_deHydtase"/>
</dbReference>